<feature type="transmembrane region" description="Helical" evidence="2">
    <location>
        <begin position="136"/>
        <end position="158"/>
    </location>
</feature>
<name>A0A8X6UEB2_NEPPI</name>
<reference evidence="3" key="1">
    <citation type="submission" date="2020-08" db="EMBL/GenBank/DDBJ databases">
        <title>Multicomponent nature underlies the extraordinary mechanical properties of spider dragline silk.</title>
        <authorList>
            <person name="Kono N."/>
            <person name="Nakamura H."/>
            <person name="Mori M."/>
            <person name="Yoshida Y."/>
            <person name="Ohtoshi R."/>
            <person name="Malay A.D."/>
            <person name="Moran D.A.P."/>
            <person name="Tomita M."/>
            <person name="Numata K."/>
            <person name="Arakawa K."/>
        </authorList>
    </citation>
    <scope>NUCLEOTIDE SEQUENCE</scope>
</reference>
<comment type="caution">
    <text evidence="3">The sequence shown here is derived from an EMBL/GenBank/DDBJ whole genome shotgun (WGS) entry which is preliminary data.</text>
</comment>
<feature type="region of interest" description="Disordered" evidence="1">
    <location>
        <begin position="57"/>
        <end position="125"/>
    </location>
</feature>
<protein>
    <submittedName>
        <fullName evidence="3">Uncharacterized protein</fullName>
    </submittedName>
</protein>
<keyword evidence="2" id="KW-1133">Transmembrane helix</keyword>
<keyword evidence="2" id="KW-0472">Membrane</keyword>
<feature type="compositionally biased region" description="Polar residues" evidence="1">
    <location>
        <begin position="74"/>
        <end position="87"/>
    </location>
</feature>
<evidence type="ECO:0000313" key="4">
    <source>
        <dbReference type="Proteomes" id="UP000887013"/>
    </source>
</evidence>
<dbReference type="Proteomes" id="UP000887013">
    <property type="component" value="Unassembled WGS sequence"/>
</dbReference>
<sequence>MSSTIEDKGEPQMRPSCLTVNRSSIKSRSSNCLTDPAITPWLPGLHLTAPSTTNEWTNFKFDSNSPRPSKEDGSSQSNSNFGANEQWPSEKVSSDKQRLRGSKKKKHGAKKQRNKNLSMIENGKEDDQLSPLGRKVIVFVAVFLLLLCILLVGVTLRLGPVIDEMVSPGISAFVEFVLTSGCDEYRNT</sequence>
<proteinExistence type="predicted"/>
<dbReference type="OrthoDB" id="8197295at2759"/>
<feature type="compositionally biased region" description="Basic and acidic residues" evidence="1">
    <location>
        <begin position="1"/>
        <end position="11"/>
    </location>
</feature>
<accession>A0A8X6UEB2</accession>
<evidence type="ECO:0000256" key="1">
    <source>
        <dbReference type="SAM" id="MobiDB-lite"/>
    </source>
</evidence>
<evidence type="ECO:0000313" key="3">
    <source>
        <dbReference type="EMBL" id="GFU10359.1"/>
    </source>
</evidence>
<keyword evidence="2" id="KW-0812">Transmembrane</keyword>
<feature type="compositionally biased region" description="Polar residues" evidence="1">
    <location>
        <begin position="18"/>
        <end position="33"/>
    </location>
</feature>
<keyword evidence="4" id="KW-1185">Reference proteome</keyword>
<gene>
    <name evidence="3" type="primary">AVEN_202048_1</name>
    <name evidence="3" type="ORF">NPIL_385191</name>
</gene>
<feature type="compositionally biased region" description="Polar residues" evidence="1">
    <location>
        <begin position="57"/>
        <end position="67"/>
    </location>
</feature>
<dbReference type="EMBL" id="BMAW01124981">
    <property type="protein sequence ID" value="GFU10359.1"/>
    <property type="molecule type" value="Genomic_DNA"/>
</dbReference>
<feature type="compositionally biased region" description="Basic residues" evidence="1">
    <location>
        <begin position="99"/>
        <end position="114"/>
    </location>
</feature>
<feature type="region of interest" description="Disordered" evidence="1">
    <location>
        <begin position="1"/>
        <end position="43"/>
    </location>
</feature>
<evidence type="ECO:0000256" key="2">
    <source>
        <dbReference type="SAM" id="Phobius"/>
    </source>
</evidence>
<dbReference type="AlphaFoldDB" id="A0A8X6UEB2"/>
<organism evidence="3 4">
    <name type="scientific">Nephila pilipes</name>
    <name type="common">Giant wood spider</name>
    <name type="synonym">Nephila maculata</name>
    <dbReference type="NCBI Taxonomy" id="299642"/>
    <lineage>
        <taxon>Eukaryota</taxon>
        <taxon>Metazoa</taxon>
        <taxon>Ecdysozoa</taxon>
        <taxon>Arthropoda</taxon>
        <taxon>Chelicerata</taxon>
        <taxon>Arachnida</taxon>
        <taxon>Araneae</taxon>
        <taxon>Araneomorphae</taxon>
        <taxon>Entelegynae</taxon>
        <taxon>Araneoidea</taxon>
        <taxon>Nephilidae</taxon>
        <taxon>Nephila</taxon>
    </lineage>
</organism>